<dbReference type="AlphaFoldDB" id="A0A0E0F5U8"/>
<proteinExistence type="predicted"/>
<dbReference type="HOGENOM" id="CLU_164322_0_0_1"/>
<evidence type="ECO:0000256" key="1">
    <source>
        <dbReference type="SAM" id="MobiDB-lite"/>
    </source>
</evidence>
<feature type="region of interest" description="Disordered" evidence="1">
    <location>
        <begin position="1"/>
        <end position="113"/>
    </location>
</feature>
<feature type="compositionally biased region" description="Low complexity" evidence="1">
    <location>
        <begin position="1"/>
        <end position="11"/>
    </location>
</feature>
<name>A0A0E0F5U8_9ORYZ</name>
<dbReference type="EnsemblPlants" id="OMERI11G11510.1">
    <property type="protein sequence ID" value="OMERI11G11510.1"/>
    <property type="gene ID" value="OMERI11G11510"/>
</dbReference>
<dbReference type="Gramene" id="OMERI11G11510.1">
    <property type="protein sequence ID" value="OMERI11G11510.1"/>
    <property type="gene ID" value="OMERI11G11510"/>
</dbReference>
<reference evidence="2" key="1">
    <citation type="submission" date="2015-04" db="UniProtKB">
        <authorList>
            <consortium name="EnsemblPlants"/>
        </authorList>
    </citation>
    <scope>IDENTIFICATION</scope>
</reference>
<organism evidence="2">
    <name type="scientific">Oryza meridionalis</name>
    <dbReference type="NCBI Taxonomy" id="40149"/>
    <lineage>
        <taxon>Eukaryota</taxon>
        <taxon>Viridiplantae</taxon>
        <taxon>Streptophyta</taxon>
        <taxon>Embryophyta</taxon>
        <taxon>Tracheophyta</taxon>
        <taxon>Spermatophyta</taxon>
        <taxon>Magnoliopsida</taxon>
        <taxon>Liliopsida</taxon>
        <taxon>Poales</taxon>
        <taxon>Poaceae</taxon>
        <taxon>BOP clade</taxon>
        <taxon>Oryzoideae</taxon>
        <taxon>Oryzeae</taxon>
        <taxon>Oryzinae</taxon>
        <taxon>Oryza</taxon>
    </lineage>
</organism>
<reference evidence="2" key="2">
    <citation type="submission" date="2018-05" db="EMBL/GenBank/DDBJ databases">
        <title>OmerRS3 (Oryza meridionalis Reference Sequence Version 3).</title>
        <authorList>
            <person name="Zhang J."/>
            <person name="Kudrna D."/>
            <person name="Lee S."/>
            <person name="Talag J."/>
            <person name="Welchert J."/>
            <person name="Wing R.A."/>
        </authorList>
    </citation>
    <scope>NUCLEOTIDE SEQUENCE [LARGE SCALE GENOMIC DNA]</scope>
    <source>
        <strain evidence="2">cv. OR44</strain>
    </source>
</reference>
<protein>
    <submittedName>
        <fullName evidence="2">Uncharacterized protein</fullName>
    </submittedName>
</protein>
<feature type="compositionally biased region" description="Basic and acidic residues" evidence="1">
    <location>
        <begin position="61"/>
        <end position="86"/>
    </location>
</feature>
<dbReference type="Proteomes" id="UP000008021">
    <property type="component" value="Chromosome 11"/>
</dbReference>
<evidence type="ECO:0000313" key="3">
    <source>
        <dbReference type="Proteomes" id="UP000008021"/>
    </source>
</evidence>
<evidence type="ECO:0000313" key="2">
    <source>
        <dbReference type="EnsemblPlants" id="OMERI11G11510.1"/>
    </source>
</evidence>
<keyword evidence="3" id="KW-1185">Reference proteome</keyword>
<accession>A0A0E0F5U8</accession>
<sequence>MAAAARLLDAACGDELSGEGSRSITSWVRSGAAASASGGAGMRRRRRTRGAAPSSEMAALDDERHLPELRKRERERRGSDNAKREGFSLGAHRWRRRRGKDVAAMTSQLEVMA</sequence>